<dbReference type="GO" id="GO:0008285">
    <property type="term" value="P:negative regulation of cell population proliferation"/>
    <property type="evidence" value="ECO:0007669"/>
    <property type="project" value="InterPro"/>
</dbReference>
<evidence type="ECO:0000313" key="10">
    <source>
        <dbReference type="Proteomes" id="UP000323506"/>
    </source>
</evidence>
<keyword evidence="4" id="KW-0812">Transmembrane</keyword>
<feature type="compositionally biased region" description="Polar residues" evidence="8">
    <location>
        <begin position="1"/>
        <end position="13"/>
    </location>
</feature>
<keyword evidence="6" id="KW-0472">Membrane</keyword>
<evidence type="ECO:0000256" key="4">
    <source>
        <dbReference type="ARBA" id="ARBA00022692"/>
    </source>
</evidence>
<evidence type="ECO:0000256" key="7">
    <source>
        <dbReference type="ARBA" id="ARBA00024340"/>
    </source>
</evidence>
<protein>
    <submittedName>
        <fullName evidence="9">Uncharacterized protein</fullName>
    </submittedName>
</protein>
<gene>
    <name evidence="9" type="ORF">ES288_A05G182900v1</name>
</gene>
<dbReference type="InterPro" id="IPR051525">
    <property type="entry name" value="DVL_RTFL_regulatory"/>
</dbReference>
<dbReference type="GO" id="GO:0005886">
    <property type="term" value="C:plasma membrane"/>
    <property type="evidence" value="ECO:0007669"/>
    <property type="project" value="UniProtKB-SubCell"/>
</dbReference>
<sequence>MGQCHSASAASTSRGDDHEEEVRFEEDEETSSMKKRCLSMAKEQRSRFYILRRCVIMLLCWQKYDKH</sequence>
<keyword evidence="3" id="KW-1003">Cell membrane</keyword>
<proteinExistence type="inferred from homology"/>
<reference evidence="9 10" key="1">
    <citation type="submission" date="2019-06" db="EMBL/GenBank/DDBJ databases">
        <title>WGS assembly of Gossypium darwinii.</title>
        <authorList>
            <person name="Chen Z.J."/>
            <person name="Sreedasyam A."/>
            <person name="Ando A."/>
            <person name="Song Q."/>
            <person name="De L."/>
            <person name="Hulse-Kemp A."/>
            <person name="Ding M."/>
            <person name="Ye W."/>
            <person name="Kirkbride R."/>
            <person name="Jenkins J."/>
            <person name="Plott C."/>
            <person name="Lovell J."/>
            <person name="Lin Y.-M."/>
            <person name="Vaughn R."/>
            <person name="Liu B."/>
            <person name="Li W."/>
            <person name="Simpson S."/>
            <person name="Scheffler B."/>
            <person name="Saski C."/>
            <person name="Grover C."/>
            <person name="Hu G."/>
            <person name="Conover J."/>
            <person name="Carlson J."/>
            <person name="Shu S."/>
            <person name="Boston L."/>
            <person name="Williams M."/>
            <person name="Peterson D."/>
            <person name="Mcgee K."/>
            <person name="Jones D."/>
            <person name="Wendel J."/>
            <person name="Stelly D."/>
            <person name="Grimwood J."/>
            <person name="Schmutz J."/>
        </authorList>
    </citation>
    <scope>NUCLEOTIDE SEQUENCE [LARGE SCALE GENOMIC DNA]</scope>
    <source>
        <strain evidence="9">1808015.09</strain>
    </source>
</reference>
<dbReference type="Proteomes" id="UP000323506">
    <property type="component" value="Chromosome A05"/>
</dbReference>
<dbReference type="SMR" id="A0A5D2GH88"/>
<evidence type="ECO:0000256" key="5">
    <source>
        <dbReference type="ARBA" id="ARBA00022989"/>
    </source>
</evidence>
<organism evidence="9 10">
    <name type="scientific">Gossypium darwinii</name>
    <name type="common">Darwin's cotton</name>
    <name type="synonym">Gossypium barbadense var. darwinii</name>
    <dbReference type="NCBI Taxonomy" id="34276"/>
    <lineage>
        <taxon>Eukaryota</taxon>
        <taxon>Viridiplantae</taxon>
        <taxon>Streptophyta</taxon>
        <taxon>Embryophyta</taxon>
        <taxon>Tracheophyta</taxon>
        <taxon>Spermatophyta</taxon>
        <taxon>Magnoliopsida</taxon>
        <taxon>eudicotyledons</taxon>
        <taxon>Gunneridae</taxon>
        <taxon>Pentapetalae</taxon>
        <taxon>rosids</taxon>
        <taxon>malvids</taxon>
        <taxon>Malvales</taxon>
        <taxon>Malvaceae</taxon>
        <taxon>Malvoideae</taxon>
        <taxon>Gossypium</taxon>
    </lineage>
</organism>
<dbReference type="EMBL" id="CM017692">
    <property type="protein sequence ID" value="TYH17322.1"/>
    <property type="molecule type" value="Genomic_DNA"/>
</dbReference>
<evidence type="ECO:0000256" key="1">
    <source>
        <dbReference type="ARBA" id="ARBA00004162"/>
    </source>
</evidence>
<evidence type="ECO:0000256" key="2">
    <source>
        <dbReference type="ARBA" id="ARBA00022473"/>
    </source>
</evidence>
<dbReference type="PANTHER" id="PTHR33102">
    <property type="entry name" value="DVL19-RELATED-RELATED"/>
    <property type="match status" value="1"/>
</dbReference>
<dbReference type="AlphaFoldDB" id="A0A5D2GH88"/>
<comment type="similarity">
    <text evidence="7">Belongs to the DVL/RTFL small polypeptides family.</text>
</comment>
<dbReference type="GO" id="GO:0048367">
    <property type="term" value="P:shoot system development"/>
    <property type="evidence" value="ECO:0007669"/>
    <property type="project" value="UniProtKB-ARBA"/>
</dbReference>
<dbReference type="InterPro" id="IPR012552">
    <property type="entry name" value="DVL"/>
</dbReference>
<comment type="subcellular location">
    <subcellularLocation>
        <location evidence="1">Cell membrane</location>
        <topology evidence="1">Single-pass membrane protein</topology>
    </subcellularLocation>
</comment>
<feature type="region of interest" description="Disordered" evidence="8">
    <location>
        <begin position="1"/>
        <end position="35"/>
    </location>
</feature>
<dbReference type="Pfam" id="PF08137">
    <property type="entry name" value="DVL"/>
    <property type="match status" value="1"/>
</dbReference>
<accession>A0A5D2GH88</accession>
<evidence type="ECO:0000313" key="9">
    <source>
        <dbReference type="EMBL" id="TYH17322.1"/>
    </source>
</evidence>
<evidence type="ECO:0000256" key="3">
    <source>
        <dbReference type="ARBA" id="ARBA00022475"/>
    </source>
</evidence>
<keyword evidence="5" id="KW-1133">Transmembrane helix</keyword>
<keyword evidence="10" id="KW-1185">Reference proteome</keyword>
<name>A0A5D2GH88_GOSDA</name>
<evidence type="ECO:0000256" key="6">
    <source>
        <dbReference type="ARBA" id="ARBA00023136"/>
    </source>
</evidence>
<evidence type="ECO:0000256" key="8">
    <source>
        <dbReference type="SAM" id="MobiDB-lite"/>
    </source>
</evidence>
<keyword evidence="2" id="KW-0217">Developmental protein</keyword>